<keyword evidence="1" id="KW-0175">Coiled coil</keyword>
<dbReference type="InterPro" id="IPR046796">
    <property type="entry name" value="Transposase_32_dom"/>
</dbReference>
<evidence type="ECO:0000313" key="4">
    <source>
        <dbReference type="Proteomes" id="UP001642360"/>
    </source>
</evidence>
<evidence type="ECO:0000259" key="2">
    <source>
        <dbReference type="Pfam" id="PF20167"/>
    </source>
</evidence>
<name>A0ABC8SA22_9AQUA</name>
<accession>A0ABC8SA22</accession>
<dbReference type="Pfam" id="PF20167">
    <property type="entry name" value="Transposase_32"/>
    <property type="match status" value="1"/>
</dbReference>
<feature type="coiled-coil region" evidence="1">
    <location>
        <begin position="321"/>
        <end position="367"/>
    </location>
</feature>
<comment type="caution">
    <text evidence="3">The sequence shown here is derived from an EMBL/GenBank/DDBJ whole genome shotgun (WGS) entry which is preliminary data.</text>
</comment>
<sequence>METKKKRKVEGKYRPKVDTSGIGQMKSKQVGDHSNCPKPPIVSSSILVNTFFNKIFFNRISEEVYRNRFCNRLVLLERGAQLDKMTIVDCALIFGLRQWNSIVEINKNDKTYDGLVRLFYANMHDVEKEDLKFKSYMRNVHFEVNPNLISRILKAPSPFIVENTVTYPYKNVAIELYGRPFKLNIDTFYQRYLTNNYRILNRIVGCNINPRGHSANFGVDKAHLLYGIGKGIIINLPCLLFNEIVSVFDVEGKRKSLPFPILISKIMMHYRVVIHPSNTYKSPLSPFGECTLKNSLGQTDAYDPDDYDTGASTLGDIGQMLKQILANQEELQQEMKESLKQLRDDTNESLRQLREDTKESLKQLENKLLPQKVLFFSGWIVDNILVVQL</sequence>
<dbReference type="AlphaFoldDB" id="A0ABC8SA22"/>
<organism evidence="3 4">
    <name type="scientific">Ilex paraguariensis</name>
    <name type="common">yerba mate</name>
    <dbReference type="NCBI Taxonomy" id="185542"/>
    <lineage>
        <taxon>Eukaryota</taxon>
        <taxon>Viridiplantae</taxon>
        <taxon>Streptophyta</taxon>
        <taxon>Embryophyta</taxon>
        <taxon>Tracheophyta</taxon>
        <taxon>Spermatophyta</taxon>
        <taxon>Magnoliopsida</taxon>
        <taxon>eudicotyledons</taxon>
        <taxon>Gunneridae</taxon>
        <taxon>Pentapetalae</taxon>
        <taxon>asterids</taxon>
        <taxon>campanulids</taxon>
        <taxon>Aquifoliales</taxon>
        <taxon>Aquifoliaceae</taxon>
        <taxon>Ilex</taxon>
    </lineage>
</organism>
<proteinExistence type="predicted"/>
<evidence type="ECO:0000256" key="1">
    <source>
        <dbReference type="SAM" id="Coils"/>
    </source>
</evidence>
<dbReference type="Proteomes" id="UP001642360">
    <property type="component" value="Unassembled WGS sequence"/>
</dbReference>
<reference evidence="3 4" key="1">
    <citation type="submission" date="2024-02" db="EMBL/GenBank/DDBJ databases">
        <authorList>
            <person name="Vignale AGUSTIN F."/>
            <person name="Sosa J E."/>
            <person name="Modenutti C."/>
        </authorList>
    </citation>
    <scope>NUCLEOTIDE SEQUENCE [LARGE SCALE GENOMIC DNA]</scope>
</reference>
<evidence type="ECO:0000313" key="3">
    <source>
        <dbReference type="EMBL" id="CAK9154068.1"/>
    </source>
</evidence>
<dbReference type="EMBL" id="CAUOFW020002485">
    <property type="protein sequence ID" value="CAK9154068.1"/>
    <property type="molecule type" value="Genomic_DNA"/>
</dbReference>
<protein>
    <recommendedName>
        <fullName evidence="2">Putative plant transposon protein domain-containing protein</fullName>
    </recommendedName>
</protein>
<gene>
    <name evidence="3" type="ORF">ILEXP_LOCUS22371</name>
</gene>
<feature type="domain" description="Putative plant transposon protein" evidence="2">
    <location>
        <begin position="97"/>
        <end position="272"/>
    </location>
</feature>
<keyword evidence="4" id="KW-1185">Reference proteome</keyword>